<reference evidence="1 2" key="1">
    <citation type="submission" date="2016-10" db="EMBL/GenBank/DDBJ databases">
        <authorList>
            <person name="de Groot N.N."/>
        </authorList>
    </citation>
    <scope>NUCLEOTIDE SEQUENCE [LARGE SCALE GENOMIC DNA]</scope>
    <source>
        <strain evidence="1 2">R-24608</strain>
    </source>
</reference>
<protein>
    <submittedName>
        <fullName evidence="1">Uncharacterized protein</fullName>
    </submittedName>
</protein>
<keyword evidence="2" id="KW-1185">Reference proteome</keyword>
<accession>A0A1I7GI21</accession>
<gene>
    <name evidence="1" type="ORF">SAMN04489707_1005122</name>
</gene>
<evidence type="ECO:0000313" key="1">
    <source>
        <dbReference type="EMBL" id="SFU47971.1"/>
    </source>
</evidence>
<dbReference type="EMBL" id="FPBX01000005">
    <property type="protein sequence ID" value="SFU47971.1"/>
    <property type="molecule type" value="Genomic_DNA"/>
</dbReference>
<dbReference type="AlphaFoldDB" id="A0A1I7GI21"/>
<sequence length="90" mass="10424">MKEIMKRILLEIEQMSDEQFDASLKAARTGEIAQAMRHLQDVSVWAHERLIIEKLFALINIQSKAQVKEDQFEDYAWTDAANDERFALAA</sequence>
<organism evidence="1 2">
    <name type="scientific">Paenacidovorax caeni</name>
    <dbReference type="NCBI Taxonomy" id="343013"/>
    <lineage>
        <taxon>Bacteria</taxon>
        <taxon>Pseudomonadati</taxon>
        <taxon>Pseudomonadota</taxon>
        <taxon>Betaproteobacteria</taxon>
        <taxon>Burkholderiales</taxon>
        <taxon>Comamonadaceae</taxon>
        <taxon>Paenacidovorax</taxon>
    </lineage>
</organism>
<dbReference type="Proteomes" id="UP000183656">
    <property type="component" value="Unassembled WGS sequence"/>
</dbReference>
<proteinExistence type="predicted"/>
<evidence type="ECO:0000313" key="2">
    <source>
        <dbReference type="Proteomes" id="UP000183656"/>
    </source>
</evidence>
<name>A0A1I7GI21_9BURK</name>